<evidence type="ECO:0000256" key="6">
    <source>
        <dbReference type="SAM" id="Phobius"/>
    </source>
</evidence>
<dbReference type="PRINTS" id="PR01021">
    <property type="entry name" value="OMPADOMAIN"/>
</dbReference>
<comment type="subcellular location">
    <subcellularLocation>
        <location evidence="1">Cell outer membrane</location>
    </subcellularLocation>
</comment>
<feature type="domain" description="OmpA-like" evidence="8">
    <location>
        <begin position="117"/>
        <end position="234"/>
    </location>
</feature>
<dbReference type="InterPro" id="IPR006665">
    <property type="entry name" value="OmpA-like"/>
</dbReference>
<feature type="transmembrane region" description="Helical" evidence="6">
    <location>
        <begin position="37"/>
        <end position="60"/>
    </location>
</feature>
<feature type="coiled-coil region" evidence="5">
    <location>
        <begin position="141"/>
        <end position="168"/>
    </location>
</feature>
<reference evidence="9" key="1">
    <citation type="journal article" date="2014" name="Int. J. Syst. Evol. Microbiol.">
        <title>Complete genome sequence of Corynebacterium casei LMG S-19264T (=DSM 44701T), isolated from a smear-ripened cheese.</title>
        <authorList>
            <consortium name="US DOE Joint Genome Institute (JGI-PGF)"/>
            <person name="Walter F."/>
            <person name="Albersmeier A."/>
            <person name="Kalinowski J."/>
            <person name="Ruckert C."/>
        </authorList>
    </citation>
    <scope>NUCLEOTIDE SEQUENCE</scope>
    <source>
        <strain evidence="9">CGMCC 1.7086</strain>
    </source>
</reference>
<gene>
    <name evidence="9" type="primary">pdsO</name>
    <name evidence="9" type="ORF">GCM10010982_26410</name>
</gene>
<accession>A0A918DL89</accession>
<feature type="signal peptide" evidence="7">
    <location>
        <begin position="1"/>
        <end position="21"/>
    </location>
</feature>
<evidence type="ECO:0000256" key="7">
    <source>
        <dbReference type="SAM" id="SignalP"/>
    </source>
</evidence>
<keyword evidence="3" id="KW-0998">Cell outer membrane</keyword>
<sequence length="241" mass="25732">MKKLAIVSGLMMALSAPAAMAASENMKKAENIGFGSGLVVGAIAGGPLGAIIGGISGIFVGHSVAADKEIENMETALAQNEDEINQLLASNQQLLGRLRSSEEQQRLQLVSLTERENAAMDTNLTMHVQFRTGSSKLESIYSQQLAELADAMQQNKQLKIELSGFADRRGDEKYNQSLSAERVESVKQLLVSQGVSAARITSLALGEAMPLDTTPSLDGDSFDRRVSLRLSADSLQTVANH</sequence>
<keyword evidence="2 4" id="KW-0472">Membrane</keyword>
<feature type="chain" id="PRO_5037632057" evidence="7">
    <location>
        <begin position="22"/>
        <end position="241"/>
    </location>
</feature>
<dbReference type="RefSeq" id="WP_188695961.1">
    <property type="nucleotide sequence ID" value="NZ_BMLS01000004.1"/>
</dbReference>
<feature type="coiled-coil region" evidence="5">
    <location>
        <begin position="63"/>
        <end position="104"/>
    </location>
</feature>
<dbReference type="PROSITE" id="PS51123">
    <property type="entry name" value="OMPA_2"/>
    <property type="match status" value="1"/>
</dbReference>
<evidence type="ECO:0000256" key="3">
    <source>
        <dbReference type="ARBA" id="ARBA00023237"/>
    </source>
</evidence>
<evidence type="ECO:0000313" key="9">
    <source>
        <dbReference type="EMBL" id="GGO71189.1"/>
    </source>
</evidence>
<dbReference type="NCBIfam" id="TIGR03789">
    <property type="entry name" value="pdsO"/>
    <property type="match status" value="1"/>
</dbReference>
<dbReference type="PANTHER" id="PTHR30329:SF21">
    <property type="entry name" value="LIPOPROTEIN YIAD-RELATED"/>
    <property type="match status" value="1"/>
</dbReference>
<dbReference type="GO" id="GO:0009279">
    <property type="term" value="C:cell outer membrane"/>
    <property type="evidence" value="ECO:0007669"/>
    <property type="project" value="UniProtKB-SubCell"/>
</dbReference>
<dbReference type="EMBL" id="BMLS01000004">
    <property type="protein sequence ID" value="GGO71189.1"/>
    <property type="molecule type" value="Genomic_DNA"/>
</dbReference>
<evidence type="ECO:0000256" key="2">
    <source>
        <dbReference type="ARBA" id="ARBA00023136"/>
    </source>
</evidence>
<protein>
    <submittedName>
        <fullName evidence="9">Membrane protein</fullName>
    </submittedName>
</protein>
<keyword evidence="6" id="KW-0812">Transmembrane</keyword>
<keyword evidence="10" id="KW-1185">Reference proteome</keyword>
<dbReference type="Proteomes" id="UP000606935">
    <property type="component" value="Unassembled WGS sequence"/>
</dbReference>
<reference evidence="9" key="2">
    <citation type="submission" date="2020-09" db="EMBL/GenBank/DDBJ databases">
        <authorList>
            <person name="Sun Q."/>
            <person name="Zhou Y."/>
        </authorList>
    </citation>
    <scope>NUCLEOTIDE SEQUENCE</scope>
    <source>
        <strain evidence="9">CGMCC 1.7086</strain>
    </source>
</reference>
<evidence type="ECO:0000256" key="5">
    <source>
        <dbReference type="SAM" id="Coils"/>
    </source>
</evidence>
<evidence type="ECO:0000313" key="10">
    <source>
        <dbReference type="Proteomes" id="UP000606935"/>
    </source>
</evidence>
<dbReference type="InterPro" id="IPR036737">
    <property type="entry name" value="OmpA-like_sf"/>
</dbReference>
<comment type="caution">
    <text evidence="9">The sequence shown here is derived from an EMBL/GenBank/DDBJ whole genome shotgun (WGS) entry which is preliminary data.</text>
</comment>
<dbReference type="PANTHER" id="PTHR30329">
    <property type="entry name" value="STATOR ELEMENT OF FLAGELLAR MOTOR COMPLEX"/>
    <property type="match status" value="1"/>
</dbReference>
<keyword evidence="7" id="KW-0732">Signal</keyword>
<proteinExistence type="predicted"/>
<dbReference type="Gene3D" id="3.30.1330.60">
    <property type="entry name" value="OmpA-like domain"/>
    <property type="match status" value="1"/>
</dbReference>
<keyword evidence="5" id="KW-0175">Coiled coil</keyword>
<dbReference type="InterPro" id="IPR050330">
    <property type="entry name" value="Bact_OuterMem_StrucFunc"/>
</dbReference>
<organism evidence="9 10">
    <name type="scientific">Bowmanella pacifica</name>
    <dbReference type="NCBI Taxonomy" id="502051"/>
    <lineage>
        <taxon>Bacteria</taxon>
        <taxon>Pseudomonadati</taxon>
        <taxon>Pseudomonadota</taxon>
        <taxon>Gammaproteobacteria</taxon>
        <taxon>Alteromonadales</taxon>
        <taxon>Alteromonadaceae</taxon>
        <taxon>Bowmanella</taxon>
    </lineage>
</organism>
<dbReference type="AlphaFoldDB" id="A0A918DL89"/>
<dbReference type="InterPro" id="IPR006664">
    <property type="entry name" value="OMP_bac"/>
</dbReference>
<dbReference type="SUPFAM" id="SSF103088">
    <property type="entry name" value="OmpA-like"/>
    <property type="match status" value="1"/>
</dbReference>
<evidence type="ECO:0000259" key="8">
    <source>
        <dbReference type="PROSITE" id="PS51123"/>
    </source>
</evidence>
<evidence type="ECO:0000256" key="1">
    <source>
        <dbReference type="ARBA" id="ARBA00004442"/>
    </source>
</evidence>
<dbReference type="InterPro" id="IPR022511">
    <property type="entry name" value="PdsO"/>
</dbReference>
<dbReference type="Pfam" id="PF00691">
    <property type="entry name" value="OmpA"/>
    <property type="match status" value="1"/>
</dbReference>
<evidence type="ECO:0000256" key="4">
    <source>
        <dbReference type="PROSITE-ProRule" id="PRU00473"/>
    </source>
</evidence>
<keyword evidence="6" id="KW-1133">Transmembrane helix</keyword>
<dbReference type="CDD" id="cd07185">
    <property type="entry name" value="OmpA_C-like"/>
    <property type="match status" value="1"/>
</dbReference>
<name>A0A918DL89_9ALTE</name>